<dbReference type="GO" id="GO:0000480">
    <property type="term" value="P:endonucleolytic cleavage in 5'-ETS of tricistronic rRNA transcript (SSU-rRNA, 5.8S rRNA, LSU-rRNA)"/>
    <property type="evidence" value="ECO:0000318"/>
    <property type="project" value="GO_Central"/>
</dbReference>
<feature type="compositionally biased region" description="Acidic residues" evidence="3">
    <location>
        <begin position="662"/>
        <end position="673"/>
    </location>
</feature>
<accession>A0A9J7MRS3</accession>
<dbReference type="GO" id="GO:0000472">
    <property type="term" value="P:endonucleolytic cleavage to generate mature 5'-end of SSU-rRNA from (SSU-rRNA, 5.8S rRNA, LSU-rRNA)"/>
    <property type="evidence" value="ECO:0000318"/>
    <property type="project" value="GO_Central"/>
</dbReference>
<feature type="compositionally biased region" description="Basic residues" evidence="3">
    <location>
        <begin position="1"/>
        <end position="15"/>
    </location>
</feature>
<dbReference type="InterPro" id="IPR011989">
    <property type="entry name" value="ARM-like"/>
</dbReference>
<feature type="repeat" description="Pumilio" evidence="2">
    <location>
        <begin position="183"/>
        <end position="219"/>
    </location>
</feature>
<dbReference type="InterPro" id="IPR001313">
    <property type="entry name" value="Pumilio_RNA-bd_rpt"/>
</dbReference>
<feature type="compositionally biased region" description="Basic and acidic residues" evidence="3">
    <location>
        <begin position="686"/>
        <end position="704"/>
    </location>
</feature>
<name>A0A9J7MRS3_BRAFL</name>
<feature type="compositionally biased region" description="Basic and acidic residues" evidence="3">
    <location>
        <begin position="711"/>
        <end position="738"/>
    </location>
</feature>
<feature type="compositionally biased region" description="Basic and acidic residues" evidence="3">
    <location>
        <begin position="637"/>
        <end position="646"/>
    </location>
</feature>
<keyword evidence="1" id="KW-0677">Repeat</keyword>
<dbReference type="RefSeq" id="XP_035678452.1">
    <property type="nucleotide sequence ID" value="XM_035822559.1"/>
</dbReference>
<keyword evidence="4" id="KW-1185">Reference proteome</keyword>
<dbReference type="SMART" id="SM00025">
    <property type="entry name" value="Pumilio"/>
    <property type="match status" value="6"/>
</dbReference>
<feature type="compositionally biased region" description="Basic and acidic residues" evidence="3">
    <location>
        <begin position="32"/>
        <end position="43"/>
    </location>
</feature>
<dbReference type="GO" id="GO:0003723">
    <property type="term" value="F:RNA binding"/>
    <property type="evidence" value="ECO:0000318"/>
    <property type="project" value="GO_Central"/>
</dbReference>
<dbReference type="InterPro" id="IPR016024">
    <property type="entry name" value="ARM-type_fold"/>
</dbReference>
<dbReference type="AlphaFoldDB" id="A0A9J7MRS3"/>
<dbReference type="PANTHER" id="PTHR13102">
    <property type="entry name" value="NUCLEOLAR PROTEIN 9"/>
    <property type="match status" value="1"/>
</dbReference>
<evidence type="ECO:0000256" key="2">
    <source>
        <dbReference type="PROSITE-ProRule" id="PRU00317"/>
    </source>
</evidence>
<organism evidence="4 5">
    <name type="scientific">Branchiostoma floridae</name>
    <name type="common">Florida lancelet</name>
    <name type="synonym">Amphioxus</name>
    <dbReference type="NCBI Taxonomy" id="7739"/>
    <lineage>
        <taxon>Eukaryota</taxon>
        <taxon>Metazoa</taxon>
        <taxon>Chordata</taxon>
        <taxon>Cephalochordata</taxon>
        <taxon>Leptocardii</taxon>
        <taxon>Amphioxiformes</taxon>
        <taxon>Branchiostomatidae</taxon>
        <taxon>Branchiostoma</taxon>
    </lineage>
</organism>
<evidence type="ECO:0000313" key="4">
    <source>
        <dbReference type="Proteomes" id="UP000001554"/>
    </source>
</evidence>
<dbReference type="GeneID" id="118417148"/>
<dbReference type="InterPro" id="IPR040000">
    <property type="entry name" value="NOP9"/>
</dbReference>
<dbReference type="Gene3D" id="1.25.10.10">
    <property type="entry name" value="Leucine-rich Repeat Variant"/>
    <property type="match status" value="2"/>
</dbReference>
<dbReference type="GO" id="GO:0030686">
    <property type="term" value="C:90S preribosome"/>
    <property type="evidence" value="ECO:0000318"/>
    <property type="project" value="GO_Central"/>
</dbReference>
<gene>
    <name evidence="5" type="primary">LOC118417148</name>
</gene>
<feature type="compositionally biased region" description="Basic and acidic residues" evidence="3">
    <location>
        <begin position="745"/>
        <end position="762"/>
    </location>
</feature>
<dbReference type="SUPFAM" id="SSF48371">
    <property type="entry name" value="ARM repeat"/>
    <property type="match status" value="2"/>
</dbReference>
<feature type="region of interest" description="Disordered" evidence="3">
    <location>
        <begin position="622"/>
        <end position="821"/>
    </location>
</feature>
<dbReference type="GO" id="GO:0005730">
    <property type="term" value="C:nucleolus"/>
    <property type="evidence" value="ECO:0000318"/>
    <property type="project" value="GO_Central"/>
</dbReference>
<evidence type="ECO:0000256" key="3">
    <source>
        <dbReference type="SAM" id="MobiDB-lite"/>
    </source>
</evidence>
<dbReference type="PROSITE" id="PS50302">
    <property type="entry name" value="PUM"/>
    <property type="match status" value="2"/>
</dbReference>
<dbReference type="Pfam" id="PF22493">
    <property type="entry name" value="PUF_NOP9"/>
    <property type="match status" value="1"/>
</dbReference>
<feature type="compositionally biased region" description="Basic residues" evidence="3">
    <location>
        <begin position="797"/>
        <end position="821"/>
    </location>
</feature>
<feature type="repeat" description="Pumilio" evidence="2">
    <location>
        <begin position="499"/>
        <end position="537"/>
    </location>
</feature>
<sequence length="821" mass="93217">MAPPKRGGKAPRGRSRYFDKNTLQTQKPHAGKHGDRGYEGPDRRIGRLEPETLGYYRRVEQQLKDGFEEEEEKCLFLNNVFTQVEEEIHLLACNQTVSRILETLLHHASTCHLINIISHLKQNNFTSLCTDRFAGYVLQTIVCLIPTHLSGNSASKGVTTQEKTTEKEELDSLRDLFLEVCEEMVQGIAPLVRDHYGSHVLRAVFETLSGVKLEQKMVRSRLSLGQQNKGKESKAPSTVTVKPPPPSFLQMLQQFTKAVLDIEDFSGLVSHVAASPLLQALLTVLHKVDQGLCTQVCQQVMESGVFTRTCAESELSGVCLALVHQHASYIVKTLLTVADDTTYRDLFQRHFMWRLVPLSLHPVATFGLQQLLATLRTEDQLTSVLDEVMPHFEDLLAHGKAMVLINLADACVRHRTGQRRFTKKLLKAFHIPKNDRLRFVQVVASLQSYELFTGVPEDSSEEQQKTAKVLTTVTLQGSLLLQHLLKFDDPSDVVDSLEAMSAQELQTLACNSFGSRVLETFLTSPTVSEKRRKPLLQKMMDLYVGLSCDKFGSRVMDVVWKVAPVGVKASIAEKLVEKEDRVRSDQYGRYVWQNCAIDHFTKHKEKWKDVQSAQEKKRKLFQEILAEESPPKKPKKERKETADPKPADQLAPELAILGVGVDQEEEEDEESDSADSVTCVSLCSKDTPHLQKTKNKDKLKKEVQDSDWEDDNKMDTKPKKKNVDTGRLEEDKLKIDTKPKKKIKKNVDTDRLEQDKLKIDAKPKKKRKKNIDTDRSEHNKMKNTQAAVSDPPSSEKKAKKKVKLQEKKKRKKFPKIHPKQQ</sequence>
<dbReference type="OMA" id="HHLVRNF"/>
<feature type="region of interest" description="Disordered" evidence="3">
    <location>
        <begin position="223"/>
        <end position="242"/>
    </location>
</feature>
<dbReference type="GO" id="GO:0000056">
    <property type="term" value="P:ribosomal small subunit export from nucleus"/>
    <property type="evidence" value="ECO:0000318"/>
    <property type="project" value="GO_Central"/>
</dbReference>
<proteinExistence type="predicted"/>
<reference evidence="5" key="2">
    <citation type="submission" date="2025-08" db="UniProtKB">
        <authorList>
            <consortium name="RefSeq"/>
        </authorList>
    </citation>
    <scope>IDENTIFICATION</scope>
    <source>
        <strain evidence="5">S238N-H82</strain>
        <tissue evidence="5">Testes</tissue>
    </source>
</reference>
<dbReference type="GO" id="GO:0000447">
    <property type="term" value="P:endonucleolytic cleavage in ITS1 to separate SSU-rRNA from 5.8S rRNA and LSU-rRNA from tricistronic rRNA transcript (SSU-rRNA, 5.8S rRNA, LSU-rRNA)"/>
    <property type="evidence" value="ECO:0000318"/>
    <property type="project" value="GO_Central"/>
</dbReference>
<feature type="region of interest" description="Disordered" evidence="3">
    <location>
        <begin position="1"/>
        <end position="43"/>
    </location>
</feature>
<reference evidence="4" key="1">
    <citation type="journal article" date="2020" name="Nat. Ecol. Evol.">
        <title>Deeply conserved synteny resolves early events in vertebrate evolution.</title>
        <authorList>
            <person name="Simakov O."/>
            <person name="Marletaz F."/>
            <person name="Yue J.X."/>
            <person name="O'Connell B."/>
            <person name="Jenkins J."/>
            <person name="Brandt A."/>
            <person name="Calef R."/>
            <person name="Tung C.H."/>
            <person name="Huang T.K."/>
            <person name="Schmutz J."/>
            <person name="Satoh N."/>
            <person name="Yu J.K."/>
            <person name="Putnam N.H."/>
            <person name="Green R.E."/>
            <person name="Rokhsar D.S."/>
        </authorList>
    </citation>
    <scope>NUCLEOTIDE SEQUENCE [LARGE SCALE GENOMIC DNA]</scope>
    <source>
        <strain evidence="4">S238N-H82</strain>
    </source>
</reference>
<dbReference type="PANTHER" id="PTHR13102:SF0">
    <property type="entry name" value="NUCLEOLAR PROTEIN 9"/>
    <property type="match status" value="1"/>
</dbReference>
<feature type="compositionally biased region" description="Basic and acidic residues" evidence="3">
    <location>
        <begin position="770"/>
        <end position="780"/>
    </location>
</feature>
<evidence type="ECO:0000256" key="1">
    <source>
        <dbReference type="ARBA" id="ARBA00022737"/>
    </source>
</evidence>
<dbReference type="Proteomes" id="UP000001554">
    <property type="component" value="Chromosome 6"/>
</dbReference>
<protein>
    <submittedName>
        <fullName evidence="5">Nucleolar protein 9-like isoform X2</fullName>
    </submittedName>
</protein>
<evidence type="ECO:0000313" key="5">
    <source>
        <dbReference type="RefSeq" id="XP_035678452.1"/>
    </source>
</evidence>
<dbReference type="GO" id="GO:0030688">
    <property type="term" value="C:preribosome, small subunit precursor"/>
    <property type="evidence" value="ECO:0000318"/>
    <property type="project" value="GO_Central"/>
</dbReference>